<dbReference type="RefSeq" id="WP_002703229.1">
    <property type="nucleotide sequence ID" value="NZ_AAWS01000052.1"/>
</dbReference>
<reference evidence="1 2" key="1">
    <citation type="submission" date="2007-01" db="EMBL/GenBank/DDBJ databases">
        <authorList>
            <person name="Haygood M."/>
            <person name="Podell S."/>
            <person name="Anderson C."/>
            <person name="Hopkinson B."/>
            <person name="Roe K."/>
            <person name="Barbeau K."/>
            <person name="Gaasterland T."/>
            <person name="Ferriera S."/>
            <person name="Johnson J."/>
            <person name="Kravitz S."/>
            <person name="Beeson K."/>
            <person name="Sutton G."/>
            <person name="Rogers Y.-H."/>
            <person name="Friedman R."/>
            <person name="Frazier M."/>
            <person name="Venter J.C."/>
        </authorList>
    </citation>
    <scope>NUCLEOTIDE SEQUENCE [LARGE SCALE GENOMIC DNA]</scope>
    <source>
        <strain evidence="1 2">ATCC 23134</strain>
    </source>
</reference>
<accession>A1ZWL3</accession>
<comment type="caution">
    <text evidence="1">The sequence shown here is derived from an EMBL/GenBank/DDBJ whole genome shotgun (WGS) entry which is preliminary data.</text>
</comment>
<protein>
    <submittedName>
        <fullName evidence="1">Uncharacterized protein</fullName>
    </submittedName>
</protein>
<dbReference type="OrthoDB" id="956031at2"/>
<name>A1ZWL3_MICM2</name>
<dbReference type="Proteomes" id="UP000004095">
    <property type="component" value="Unassembled WGS sequence"/>
</dbReference>
<dbReference type="AlphaFoldDB" id="A1ZWL3"/>
<dbReference type="EMBL" id="AAWS01000052">
    <property type="protein sequence ID" value="EAY25253.1"/>
    <property type="molecule type" value="Genomic_DNA"/>
</dbReference>
<sequence>MKSFLNKITYIYYDSRLHVIRIQLFGYSSPDLYKEAWTQALKIAKDNQCNHWYLDQRECYGITAEDLEWLTERWYPQSVEEMAQLNLSEKRVNAFLLPLNVSGRFLTKITSFHRKGNTPVTHRGNYYFTRENQALSFLAQPA</sequence>
<evidence type="ECO:0000313" key="2">
    <source>
        <dbReference type="Proteomes" id="UP000004095"/>
    </source>
</evidence>
<proteinExistence type="predicted"/>
<keyword evidence="2" id="KW-1185">Reference proteome</keyword>
<evidence type="ECO:0000313" key="1">
    <source>
        <dbReference type="EMBL" id="EAY25253.1"/>
    </source>
</evidence>
<gene>
    <name evidence="1" type="ORF">M23134_07990</name>
</gene>
<organism evidence="1 2">
    <name type="scientific">Microscilla marina ATCC 23134</name>
    <dbReference type="NCBI Taxonomy" id="313606"/>
    <lineage>
        <taxon>Bacteria</taxon>
        <taxon>Pseudomonadati</taxon>
        <taxon>Bacteroidota</taxon>
        <taxon>Cytophagia</taxon>
        <taxon>Cytophagales</taxon>
        <taxon>Microscillaceae</taxon>
        <taxon>Microscilla</taxon>
    </lineage>
</organism>